<evidence type="ECO:0000313" key="3">
    <source>
        <dbReference type="Proteomes" id="UP001161409"/>
    </source>
</evidence>
<dbReference type="EMBL" id="BSNF01000001">
    <property type="protein sequence ID" value="GLQ05887.1"/>
    <property type="molecule type" value="Genomic_DNA"/>
</dbReference>
<comment type="caution">
    <text evidence="2">The sequence shown here is derived from an EMBL/GenBank/DDBJ whole genome shotgun (WGS) entry which is preliminary data.</text>
</comment>
<proteinExistence type="predicted"/>
<dbReference type="NCBIfam" id="NF040521">
    <property type="entry name" value="C45_proenzyme"/>
    <property type="match status" value="1"/>
</dbReference>
<evidence type="ECO:0000259" key="1">
    <source>
        <dbReference type="Pfam" id="PF03417"/>
    </source>
</evidence>
<accession>A0ABQ5U197</accession>
<dbReference type="Pfam" id="PF03417">
    <property type="entry name" value="AAT"/>
    <property type="match status" value="1"/>
</dbReference>
<reference evidence="2" key="2">
    <citation type="submission" date="2023-01" db="EMBL/GenBank/DDBJ databases">
        <title>Draft genome sequence of Sneathiella chinensis strain NBRC 103408.</title>
        <authorList>
            <person name="Sun Q."/>
            <person name="Mori K."/>
        </authorList>
    </citation>
    <scope>NUCLEOTIDE SEQUENCE</scope>
    <source>
        <strain evidence="2">NBRC 103408</strain>
    </source>
</reference>
<organism evidence="2 3">
    <name type="scientific">Sneathiella chinensis</name>
    <dbReference type="NCBI Taxonomy" id="349750"/>
    <lineage>
        <taxon>Bacteria</taxon>
        <taxon>Pseudomonadati</taxon>
        <taxon>Pseudomonadota</taxon>
        <taxon>Alphaproteobacteria</taxon>
        <taxon>Sneathiellales</taxon>
        <taxon>Sneathiellaceae</taxon>
        <taxon>Sneathiella</taxon>
    </lineage>
</organism>
<dbReference type="InterPro" id="IPR047801">
    <property type="entry name" value="Peptidase_C45"/>
</dbReference>
<dbReference type="InterPro" id="IPR005079">
    <property type="entry name" value="Peptidase_C45_hydrolase"/>
</dbReference>
<gene>
    <name evidence="2" type="ORF">GCM10007924_11080</name>
</gene>
<dbReference type="InterPro" id="IPR047794">
    <property type="entry name" value="C45_proenzyme-like"/>
</dbReference>
<dbReference type="RefSeq" id="WP_169559849.1">
    <property type="nucleotide sequence ID" value="NZ_BSNF01000001.1"/>
</dbReference>
<dbReference type="Proteomes" id="UP001161409">
    <property type="component" value="Unassembled WGS sequence"/>
</dbReference>
<feature type="domain" description="Peptidase C45 hydrolase" evidence="1">
    <location>
        <begin position="121"/>
        <end position="339"/>
    </location>
</feature>
<reference evidence="2" key="1">
    <citation type="journal article" date="2014" name="Int. J. Syst. Evol. Microbiol.">
        <title>Complete genome of a new Firmicutes species belonging to the dominant human colonic microbiota ('Ruminococcus bicirculans') reveals two chromosomes and a selective capacity to utilize plant glucans.</title>
        <authorList>
            <consortium name="NISC Comparative Sequencing Program"/>
            <person name="Wegmann U."/>
            <person name="Louis P."/>
            <person name="Goesmann A."/>
            <person name="Henrissat B."/>
            <person name="Duncan S.H."/>
            <person name="Flint H.J."/>
        </authorList>
    </citation>
    <scope>NUCLEOTIDE SEQUENCE</scope>
    <source>
        <strain evidence="2">NBRC 103408</strain>
    </source>
</reference>
<name>A0ABQ5U197_9PROT</name>
<sequence>MPLHIINASGAPYDMGRAIGEAIADTVHRVTIHNEEFVETENRWTGSDYVRQMMDMTARIFPDLTRELEGMADGMGIAYERAFLWNCRGDLRWPEDISPAVAFGLTEGCTSLILPATPDQPATIAHNEDGSADYDGNCFWLVAKPDTGPAFESFLYPGMIPGHSMGANAAGLVQTINNVRVHDLKPGLPRHFICRAILSARTLDEALNLLKRPDRASGFHHNLGSAAENRLASVEAPASTCHIETITGSPSAHANHLIRPNLRDIPQTITHSSNVRQDRADQLLREADLSATTASDILFDNLPGHEILRRPKDGGDDYGQTLGTGIFELSPEEVRISVHLGPDHQNAYTSRLILEPAPVS</sequence>
<dbReference type="Gene3D" id="3.60.60.10">
    <property type="entry name" value="Penicillin V Acylase, Chain A"/>
    <property type="match status" value="1"/>
</dbReference>
<keyword evidence="3" id="KW-1185">Reference proteome</keyword>
<evidence type="ECO:0000313" key="2">
    <source>
        <dbReference type="EMBL" id="GLQ05887.1"/>
    </source>
</evidence>
<protein>
    <submittedName>
        <fullName evidence="2">Peptidase C45</fullName>
    </submittedName>
</protein>
<dbReference type="PANTHER" id="PTHR34180:SF1">
    <property type="entry name" value="BETA-ALANYL-DOPAMINE_CARCININE HYDROLASE"/>
    <property type="match status" value="1"/>
</dbReference>
<dbReference type="PANTHER" id="PTHR34180">
    <property type="entry name" value="PEPTIDASE C45"/>
    <property type="match status" value="1"/>
</dbReference>